<keyword evidence="2" id="KW-0378">Hydrolase</keyword>
<evidence type="ECO:0000256" key="1">
    <source>
        <dbReference type="ARBA" id="ARBA00022723"/>
    </source>
</evidence>
<gene>
    <name evidence="5" type="ordered locus">Calag_0358</name>
</gene>
<dbReference type="Proteomes" id="UP000010469">
    <property type="component" value="Chromosome"/>
</dbReference>
<keyword evidence="5" id="KW-0031">Aminopeptidase</keyword>
<evidence type="ECO:0000313" key="6">
    <source>
        <dbReference type="Proteomes" id="UP000010469"/>
    </source>
</evidence>
<dbReference type="InterPro" id="IPR029149">
    <property type="entry name" value="Creatin/AminoP/Spt16_N"/>
</dbReference>
<dbReference type="InterPro" id="IPR001131">
    <property type="entry name" value="Peptidase_M24B_aminopep-P_CS"/>
</dbReference>
<dbReference type="InterPro" id="IPR000587">
    <property type="entry name" value="Creatinase_N"/>
</dbReference>
<evidence type="ECO:0000259" key="3">
    <source>
        <dbReference type="Pfam" id="PF00557"/>
    </source>
</evidence>
<dbReference type="SUPFAM" id="SSF53092">
    <property type="entry name" value="Creatinase/prolidase N-terminal domain"/>
    <property type="match status" value="1"/>
</dbReference>
<accession>L0A9P8</accession>
<dbReference type="AlphaFoldDB" id="L0A9P8"/>
<dbReference type="InterPro" id="IPR036005">
    <property type="entry name" value="Creatinase/aminopeptidase-like"/>
</dbReference>
<proteinExistence type="predicted"/>
<dbReference type="Gene3D" id="3.90.230.10">
    <property type="entry name" value="Creatinase/methionine aminopeptidase superfamily"/>
    <property type="match status" value="1"/>
</dbReference>
<keyword evidence="6" id="KW-1185">Reference proteome</keyword>
<dbReference type="PRINTS" id="PR00599">
    <property type="entry name" value="MAPEPTIDASE"/>
</dbReference>
<sequence>MEGRWDKNKEKLKSLLDKYNLDVLILTGKENIIYSTGIRDPTEVLILSNKCPDYLLTSTLDYFRMLSRAPKDISLKAFYRPGEKGTEPPIPKSDLVEGGLIDAIKLISSQCGNKIAADLQWANYTIGNYLNEQLKIQDLSNDIIKIREIKDDWEVEFITNSINASEKALRDALNVLESNPSENEVEAVFYSSLMNQNAWGEAFPTIVGFYENTALPHYNPGNVRLQKPGPVLIDFGANMNGYLSDMTRSLWFGEGGKEYKKLIETVAEAQSEAIDSIKPGVEAWEPDKAARLVFDRENITRYFNHGLGHGVGVEIHEAPYLRPNSKEILEPGMIVTVEPGIYYPGLYGVRIEDMVYITKNKARLITKFSRIL</sequence>
<evidence type="ECO:0000259" key="4">
    <source>
        <dbReference type="Pfam" id="PF01321"/>
    </source>
</evidence>
<dbReference type="InterPro" id="IPR001714">
    <property type="entry name" value="Pept_M24_MAP"/>
</dbReference>
<name>L0A9P8_CALLD</name>
<feature type="domain" description="Peptidase M24" evidence="3">
    <location>
        <begin position="158"/>
        <end position="359"/>
    </location>
</feature>
<protein>
    <submittedName>
        <fullName evidence="5">Xaa-Pro aminopeptidase</fullName>
    </submittedName>
</protein>
<organism evidence="5 6">
    <name type="scientific">Caldisphaera lagunensis (strain DSM 15908 / JCM 11604 / ANMR 0165 / IC-154)</name>
    <dbReference type="NCBI Taxonomy" id="1056495"/>
    <lineage>
        <taxon>Archaea</taxon>
        <taxon>Thermoproteota</taxon>
        <taxon>Thermoprotei</taxon>
        <taxon>Acidilobales</taxon>
        <taxon>Caldisphaeraceae</taxon>
        <taxon>Caldisphaera</taxon>
    </lineage>
</organism>
<dbReference type="InParanoid" id="L0A9P8"/>
<dbReference type="EMBL" id="CP003378">
    <property type="protein sequence ID" value="AFZ70134.1"/>
    <property type="molecule type" value="Genomic_DNA"/>
</dbReference>
<dbReference type="GO" id="GO:0046872">
    <property type="term" value="F:metal ion binding"/>
    <property type="evidence" value="ECO:0007669"/>
    <property type="project" value="UniProtKB-KW"/>
</dbReference>
<keyword evidence="5" id="KW-0645">Protease</keyword>
<dbReference type="FunCoup" id="L0A9P8">
    <property type="interactions" value="67"/>
</dbReference>
<dbReference type="OrthoDB" id="1346at2157"/>
<dbReference type="InterPro" id="IPR050659">
    <property type="entry name" value="Peptidase_M24B"/>
</dbReference>
<dbReference type="Gene3D" id="3.40.350.10">
    <property type="entry name" value="Creatinase/prolidase N-terminal domain"/>
    <property type="match status" value="1"/>
</dbReference>
<dbReference type="HOGENOM" id="CLU_017266_4_2_2"/>
<evidence type="ECO:0000313" key="5">
    <source>
        <dbReference type="EMBL" id="AFZ70134.1"/>
    </source>
</evidence>
<dbReference type="PROSITE" id="PS00491">
    <property type="entry name" value="PROLINE_PEPTIDASE"/>
    <property type="match status" value="1"/>
</dbReference>
<dbReference type="PANTHER" id="PTHR46112">
    <property type="entry name" value="AMINOPEPTIDASE"/>
    <property type="match status" value="1"/>
</dbReference>
<dbReference type="eggNOG" id="arCOG01000">
    <property type="taxonomic scope" value="Archaea"/>
</dbReference>
<dbReference type="Pfam" id="PF01321">
    <property type="entry name" value="Creatinase_N"/>
    <property type="match status" value="1"/>
</dbReference>
<dbReference type="Pfam" id="PF00557">
    <property type="entry name" value="Peptidase_M24"/>
    <property type="match status" value="1"/>
</dbReference>
<dbReference type="SUPFAM" id="SSF55920">
    <property type="entry name" value="Creatinase/aminopeptidase"/>
    <property type="match status" value="1"/>
</dbReference>
<reference evidence="6" key="1">
    <citation type="submission" date="2012-03" db="EMBL/GenBank/DDBJ databases">
        <title>Complete genome of Caldisphaera lagunensis DSM 15908.</title>
        <authorList>
            <person name="Lucas S."/>
            <person name="Copeland A."/>
            <person name="Lapidus A."/>
            <person name="Glavina del Rio T."/>
            <person name="Dalin E."/>
            <person name="Tice H."/>
            <person name="Bruce D."/>
            <person name="Goodwin L."/>
            <person name="Pitluck S."/>
            <person name="Peters L."/>
            <person name="Mikhailova N."/>
            <person name="Teshima H."/>
            <person name="Kyrpides N."/>
            <person name="Mavromatis K."/>
            <person name="Ivanova N."/>
            <person name="Brettin T."/>
            <person name="Detter J.C."/>
            <person name="Han C."/>
            <person name="Larimer F."/>
            <person name="Land M."/>
            <person name="Hauser L."/>
            <person name="Markowitz V."/>
            <person name="Cheng J.-F."/>
            <person name="Hugenholtz P."/>
            <person name="Woyke T."/>
            <person name="Wu D."/>
            <person name="Spring S."/>
            <person name="Schroeder M."/>
            <person name="Brambilla E."/>
            <person name="Klenk H.-P."/>
            <person name="Eisen J.A."/>
        </authorList>
    </citation>
    <scope>NUCLEOTIDE SEQUENCE [LARGE SCALE GENOMIC DNA]</scope>
    <source>
        <strain evidence="6">DSM 15908 / JCM 11604 / IC-154</strain>
    </source>
</reference>
<feature type="domain" description="Creatinase N-terminal" evidence="4">
    <location>
        <begin position="10"/>
        <end position="149"/>
    </location>
</feature>
<dbReference type="GO" id="GO:0004177">
    <property type="term" value="F:aminopeptidase activity"/>
    <property type="evidence" value="ECO:0007669"/>
    <property type="project" value="UniProtKB-KW"/>
</dbReference>
<dbReference type="KEGG" id="clg:Calag_0358"/>
<dbReference type="InterPro" id="IPR000994">
    <property type="entry name" value="Pept_M24"/>
</dbReference>
<dbReference type="PANTHER" id="PTHR46112:SF2">
    <property type="entry name" value="XAA-PRO AMINOPEPTIDASE P-RELATED"/>
    <property type="match status" value="1"/>
</dbReference>
<dbReference type="STRING" id="1056495.Calag_0358"/>
<keyword evidence="1" id="KW-0479">Metal-binding</keyword>
<evidence type="ECO:0000256" key="2">
    <source>
        <dbReference type="ARBA" id="ARBA00022801"/>
    </source>
</evidence>